<protein>
    <submittedName>
        <fullName evidence="1">Uncharacterized protein</fullName>
    </submittedName>
</protein>
<dbReference type="OrthoDB" id="4499616at2759"/>
<dbReference type="Proteomes" id="UP000554235">
    <property type="component" value="Unassembled WGS sequence"/>
</dbReference>
<comment type="caution">
    <text evidence="1">The sequence shown here is derived from an EMBL/GenBank/DDBJ whole genome shotgun (WGS) entry which is preliminary data.</text>
</comment>
<accession>A0A8H4LDM5</accession>
<sequence>MAFRLPAQEDTAGTYLESLPYLSSLINLRLAKGQPEGETARIWDDILHNVFPGKDNYSTGPEMLMGAGRADLFTAHLVLDTRFQEKKFLIVECKASGLETQNDIWATGVEQLEQYLGSISGHHRKFGALAVGKCVRFYEWKDGVLHDMADGEIFYLDRQCRTVMRHLVYFRENHG</sequence>
<evidence type="ECO:0000313" key="1">
    <source>
        <dbReference type="EMBL" id="KAF4467051.1"/>
    </source>
</evidence>
<name>A0A8H4LDM5_9HYPO</name>
<dbReference type="EMBL" id="JAADYS010000796">
    <property type="protein sequence ID" value="KAF4467051.1"/>
    <property type="molecule type" value="Genomic_DNA"/>
</dbReference>
<proteinExistence type="predicted"/>
<gene>
    <name evidence="1" type="ORF">FALBO_6086</name>
</gene>
<keyword evidence="2" id="KW-1185">Reference proteome</keyword>
<reference evidence="1 2" key="1">
    <citation type="submission" date="2020-01" db="EMBL/GenBank/DDBJ databases">
        <title>Identification and distribution of gene clusters putatively required for synthesis of sphingolipid metabolism inhibitors in phylogenetically diverse species of the filamentous fungus Fusarium.</title>
        <authorList>
            <person name="Kim H.-S."/>
            <person name="Busman M."/>
            <person name="Brown D.W."/>
            <person name="Divon H."/>
            <person name="Uhlig S."/>
            <person name="Proctor R.H."/>
        </authorList>
    </citation>
    <scope>NUCLEOTIDE SEQUENCE [LARGE SCALE GENOMIC DNA]</scope>
    <source>
        <strain evidence="1 2">NRRL 20459</strain>
    </source>
</reference>
<organism evidence="1 2">
    <name type="scientific">Fusarium albosuccineum</name>
    <dbReference type="NCBI Taxonomy" id="1237068"/>
    <lineage>
        <taxon>Eukaryota</taxon>
        <taxon>Fungi</taxon>
        <taxon>Dikarya</taxon>
        <taxon>Ascomycota</taxon>
        <taxon>Pezizomycotina</taxon>
        <taxon>Sordariomycetes</taxon>
        <taxon>Hypocreomycetidae</taxon>
        <taxon>Hypocreales</taxon>
        <taxon>Nectriaceae</taxon>
        <taxon>Fusarium</taxon>
        <taxon>Fusarium decemcellulare species complex</taxon>
    </lineage>
</organism>
<dbReference type="AlphaFoldDB" id="A0A8H4LDM5"/>
<evidence type="ECO:0000313" key="2">
    <source>
        <dbReference type="Proteomes" id="UP000554235"/>
    </source>
</evidence>